<dbReference type="InterPro" id="IPR038128">
    <property type="entry name" value="Gamma_PGA_hydro_sf"/>
</dbReference>
<dbReference type="InterPro" id="IPR008585">
    <property type="entry name" value="Gamma_PGA_hydro"/>
</dbReference>
<organism evidence="1 2">
    <name type="scientific">Streptomyces venezuelae</name>
    <dbReference type="NCBI Taxonomy" id="54571"/>
    <lineage>
        <taxon>Bacteria</taxon>
        <taxon>Bacillati</taxon>
        <taxon>Actinomycetota</taxon>
        <taxon>Actinomycetes</taxon>
        <taxon>Kitasatosporales</taxon>
        <taxon>Streptomycetaceae</taxon>
        <taxon>Streptomyces</taxon>
    </lineage>
</organism>
<protein>
    <recommendedName>
        <fullName evidence="3">Replication protein</fullName>
    </recommendedName>
</protein>
<evidence type="ECO:0000313" key="2">
    <source>
        <dbReference type="Proteomes" id="UP000322927"/>
    </source>
</evidence>
<dbReference type="Gene3D" id="3.40.630.100">
    <property type="entry name" value="Poly-gamma-glutamate hydrolase, zinc-binding motif"/>
    <property type="match status" value="1"/>
</dbReference>
<dbReference type="OrthoDB" id="7721587at2"/>
<accession>A0A5P2C7P3</accession>
<reference evidence="1 2" key="1">
    <citation type="submission" date="2018-05" db="EMBL/GenBank/DDBJ databases">
        <title>Streptomyces venezuelae.</title>
        <authorList>
            <person name="Kim W."/>
            <person name="Lee N."/>
            <person name="Cho B.-K."/>
        </authorList>
    </citation>
    <scope>NUCLEOTIDE SEQUENCE [LARGE SCALE GENOMIC DNA]</scope>
    <source>
        <strain evidence="1 2">ATCC 14584</strain>
    </source>
</reference>
<dbReference type="Proteomes" id="UP000322927">
    <property type="component" value="Chromosome"/>
</dbReference>
<dbReference type="AlphaFoldDB" id="A0A5P2C7P3"/>
<dbReference type="EMBL" id="CP029192">
    <property type="protein sequence ID" value="QES38260.1"/>
    <property type="molecule type" value="Genomic_DNA"/>
</dbReference>
<evidence type="ECO:0008006" key="3">
    <source>
        <dbReference type="Google" id="ProtNLM"/>
    </source>
</evidence>
<evidence type="ECO:0000313" key="1">
    <source>
        <dbReference type="EMBL" id="QES38260.1"/>
    </source>
</evidence>
<dbReference type="RefSeq" id="WP_150220452.1">
    <property type="nucleotide sequence ID" value="NZ_CP029192.1"/>
</dbReference>
<name>A0A5P2C7P3_STRVZ</name>
<sequence>MNSTRRATGTDTYKNFADLTANETEGIHWSREAHRVPASDLSHIAIHGGGIEVGTTEAARAAAGGSHNFYSFHGKKASANRVLHLTASHFDEPLCEALQADMVRTVSWHGFHDPLKITEVGGLDEHLALWITRSLEHAGFPVTGAAPERAGQGPRNICNRNLAGQGAQLELSTAQRTAFFRGGDTSAENRGNTTAEFSRYIEAVQAAYRRARA</sequence>
<proteinExistence type="predicted"/>
<gene>
    <name evidence="1" type="ORF">DEJ48_36880</name>
</gene>
<dbReference type="Pfam" id="PF05908">
    <property type="entry name" value="Gamma_PGA_hydro"/>
    <property type="match status" value="1"/>
</dbReference>